<dbReference type="SUPFAM" id="SSF52266">
    <property type="entry name" value="SGNH hydrolase"/>
    <property type="match status" value="1"/>
</dbReference>
<dbReference type="PANTHER" id="PTHR22901:SF0">
    <property type="entry name" value="SIALATE O-ACETYLESTERASE"/>
    <property type="match status" value="1"/>
</dbReference>
<dbReference type="AlphaFoldDB" id="A0AA88Y6Y0"/>
<evidence type="ECO:0000313" key="1">
    <source>
        <dbReference type="EMBL" id="KAK3096595.1"/>
    </source>
</evidence>
<keyword evidence="2" id="KW-1185">Reference proteome</keyword>
<dbReference type="PANTHER" id="PTHR22901">
    <property type="entry name" value="SIALATE O-ACETYLESTERASE"/>
    <property type="match status" value="1"/>
</dbReference>
<evidence type="ECO:0008006" key="3">
    <source>
        <dbReference type="Google" id="ProtNLM"/>
    </source>
</evidence>
<dbReference type="InterPro" id="IPR036514">
    <property type="entry name" value="SGNH_hydro_sf"/>
</dbReference>
<dbReference type="GO" id="GO:0001681">
    <property type="term" value="F:sialate O-acetylesterase activity"/>
    <property type="evidence" value="ECO:0007669"/>
    <property type="project" value="InterPro"/>
</dbReference>
<gene>
    <name evidence="1" type="ORF">FSP39_001552</name>
</gene>
<evidence type="ECO:0000313" key="2">
    <source>
        <dbReference type="Proteomes" id="UP001186944"/>
    </source>
</evidence>
<proteinExistence type="predicted"/>
<protein>
    <recommendedName>
        <fullName evidence="3">Sialate O-acetylesterase domain-containing protein</fullName>
    </recommendedName>
</protein>
<dbReference type="InterPro" id="IPR039329">
    <property type="entry name" value="SIAE"/>
</dbReference>
<reference evidence="1" key="1">
    <citation type="submission" date="2019-08" db="EMBL/GenBank/DDBJ databases">
        <title>The improved chromosome-level genome for the pearl oyster Pinctada fucata martensii using PacBio sequencing and Hi-C.</title>
        <authorList>
            <person name="Zheng Z."/>
        </authorList>
    </citation>
    <scope>NUCLEOTIDE SEQUENCE</scope>
    <source>
        <strain evidence="1">ZZ-2019</strain>
        <tissue evidence="1">Adductor muscle</tissue>
    </source>
</reference>
<dbReference type="GO" id="GO:0005975">
    <property type="term" value="P:carbohydrate metabolic process"/>
    <property type="evidence" value="ECO:0007669"/>
    <property type="project" value="TreeGrafter"/>
</dbReference>
<organism evidence="1 2">
    <name type="scientific">Pinctada imbricata</name>
    <name type="common">Atlantic pearl-oyster</name>
    <name type="synonym">Pinctada martensii</name>
    <dbReference type="NCBI Taxonomy" id="66713"/>
    <lineage>
        <taxon>Eukaryota</taxon>
        <taxon>Metazoa</taxon>
        <taxon>Spiralia</taxon>
        <taxon>Lophotrochozoa</taxon>
        <taxon>Mollusca</taxon>
        <taxon>Bivalvia</taxon>
        <taxon>Autobranchia</taxon>
        <taxon>Pteriomorphia</taxon>
        <taxon>Pterioida</taxon>
        <taxon>Pterioidea</taxon>
        <taxon>Pteriidae</taxon>
        <taxon>Pinctada</taxon>
    </lineage>
</organism>
<dbReference type="Gene3D" id="3.40.50.1110">
    <property type="entry name" value="SGNH hydrolase"/>
    <property type="match status" value="2"/>
</dbReference>
<dbReference type="EMBL" id="VSWD01000007">
    <property type="protein sequence ID" value="KAK3096595.1"/>
    <property type="molecule type" value="Genomic_DNA"/>
</dbReference>
<accession>A0AA88Y6Y0</accession>
<comment type="caution">
    <text evidence="1">The sequence shown here is derived from an EMBL/GenBank/DDBJ whole genome shotgun (WGS) entry which is preliminary data.</text>
</comment>
<name>A0AA88Y6Y0_PINIB</name>
<sequence length="461" mass="51442">MHSYLCIGPGTFSFASYYGDNMVLEQAPQKAVIWGYTEKVGENITGTMHTTPIIITTVVSAYKPNVKGAIWRIDFSAQQHSSTGIKIEVSRTNGQKISISNVLFGEIWVCSGQSNMQFTLDMAFNATQEIEDAKNYPNIRVFTASEETSSVPELDLRGVEEIWSIPSKGHSQLWNAMMHPFINMTIKGVIWYQGEANAGSPASYLCTFPTMISDWRDKFNQGNSENNPMFPFGFVQLAGYRNKTIKTGFPDIRWHQTADMGYVPNPALQNVFMAVAMDLPDFTSPEGSIHPRDKQDVAARLALSGLTVAYGKDLGNFQGPKISAFYIDIGFFTLCLEFDSSKTTLDVRSNNGFEVCCSRNNQSKCDDSDSTWMDTPIIKHDAHSVTLSYNGTCTNKYVMGLRYAWQESPCDFKKCAVYIRENNMPLAPFVTLGLIGKGHKEKYLRNNIPVYVTKDGGCSFS</sequence>
<dbReference type="Proteomes" id="UP001186944">
    <property type="component" value="Unassembled WGS sequence"/>
</dbReference>